<dbReference type="OrthoDB" id="10645900at2759"/>
<organism evidence="2 3">
    <name type="scientific">Lipomyces starkeyi NRRL Y-11557</name>
    <dbReference type="NCBI Taxonomy" id="675824"/>
    <lineage>
        <taxon>Eukaryota</taxon>
        <taxon>Fungi</taxon>
        <taxon>Dikarya</taxon>
        <taxon>Ascomycota</taxon>
        <taxon>Saccharomycotina</taxon>
        <taxon>Lipomycetes</taxon>
        <taxon>Lipomycetales</taxon>
        <taxon>Lipomycetaceae</taxon>
        <taxon>Lipomyces</taxon>
    </lineage>
</organism>
<sequence length="188" mass="19613">MTTTVPVTESTFAPVAVPEPAALSPAATPVAEFRIPAEAFDRAAAASITSIPVFVPVHTVLTDTDNTITVTYPRFQGYTPADATLTTSRNVATTAVPVALGANSTAEDSAAVYANYSNPYSYQSNSSGVYSYAHNSSDSGYYRNNSSYGNVTGNYNTTFTIYDSSSRNIGVTATIVIGAAIGVAFALF</sequence>
<evidence type="ECO:0000313" key="3">
    <source>
        <dbReference type="Proteomes" id="UP000094385"/>
    </source>
</evidence>
<keyword evidence="1" id="KW-0812">Transmembrane</keyword>
<evidence type="ECO:0000256" key="1">
    <source>
        <dbReference type="SAM" id="Phobius"/>
    </source>
</evidence>
<keyword evidence="1" id="KW-1133">Transmembrane helix</keyword>
<accession>A0A1E3PWZ8</accession>
<dbReference type="Proteomes" id="UP000094385">
    <property type="component" value="Unassembled WGS sequence"/>
</dbReference>
<proteinExistence type="predicted"/>
<feature type="transmembrane region" description="Helical" evidence="1">
    <location>
        <begin position="169"/>
        <end position="187"/>
    </location>
</feature>
<name>A0A1E3PWZ8_LIPST</name>
<protein>
    <submittedName>
        <fullName evidence="2">Uncharacterized protein</fullName>
    </submittedName>
</protein>
<dbReference type="AlphaFoldDB" id="A0A1E3PWZ8"/>
<keyword evidence="1" id="KW-0472">Membrane</keyword>
<gene>
    <name evidence="2" type="ORF">LIPSTDRAFT_107530</name>
</gene>
<keyword evidence="3" id="KW-1185">Reference proteome</keyword>
<evidence type="ECO:0000313" key="2">
    <source>
        <dbReference type="EMBL" id="ODQ69814.1"/>
    </source>
</evidence>
<dbReference type="EMBL" id="KV454302">
    <property type="protein sequence ID" value="ODQ69814.1"/>
    <property type="molecule type" value="Genomic_DNA"/>
</dbReference>
<reference evidence="2 3" key="1">
    <citation type="journal article" date="2016" name="Proc. Natl. Acad. Sci. U.S.A.">
        <title>Comparative genomics of biotechnologically important yeasts.</title>
        <authorList>
            <person name="Riley R."/>
            <person name="Haridas S."/>
            <person name="Wolfe K.H."/>
            <person name="Lopes M.R."/>
            <person name="Hittinger C.T."/>
            <person name="Goeker M."/>
            <person name="Salamov A.A."/>
            <person name="Wisecaver J.H."/>
            <person name="Long T.M."/>
            <person name="Calvey C.H."/>
            <person name="Aerts A.L."/>
            <person name="Barry K.W."/>
            <person name="Choi C."/>
            <person name="Clum A."/>
            <person name="Coughlan A.Y."/>
            <person name="Deshpande S."/>
            <person name="Douglass A.P."/>
            <person name="Hanson S.J."/>
            <person name="Klenk H.-P."/>
            <person name="LaButti K.M."/>
            <person name="Lapidus A."/>
            <person name="Lindquist E.A."/>
            <person name="Lipzen A.M."/>
            <person name="Meier-Kolthoff J.P."/>
            <person name="Ohm R.A."/>
            <person name="Otillar R.P."/>
            <person name="Pangilinan J.L."/>
            <person name="Peng Y."/>
            <person name="Rokas A."/>
            <person name="Rosa C.A."/>
            <person name="Scheuner C."/>
            <person name="Sibirny A.A."/>
            <person name="Slot J.C."/>
            <person name="Stielow J.B."/>
            <person name="Sun H."/>
            <person name="Kurtzman C.P."/>
            <person name="Blackwell M."/>
            <person name="Grigoriev I.V."/>
            <person name="Jeffries T.W."/>
        </authorList>
    </citation>
    <scope>NUCLEOTIDE SEQUENCE [LARGE SCALE GENOMIC DNA]</scope>
    <source>
        <strain evidence="2 3">NRRL Y-11557</strain>
    </source>
</reference>